<gene>
    <name evidence="6" type="ORF">POL58_09675</name>
</gene>
<dbReference type="SUPFAM" id="SSF88946">
    <property type="entry name" value="Sigma2 domain of RNA polymerase sigma factors"/>
    <property type="match status" value="1"/>
</dbReference>
<keyword evidence="2" id="KW-0731">Sigma factor</keyword>
<dbReference type="PANTHER" id="PTHR43133:SF66">
    <property type="entry name" value="ECF RNA POLYMERASE SIGMA FACTOR SIGK"/>
    <property type="match status" value="1"/>
</dbReference>
<reference evidence="6 7" key="1">
    <citation type="submission" date="2022-11" db="EMBL/GenBank/DDBJ databases">
        <title>Minimal conservation of predation-associated metabolite biosynthetic gene clusters underscores biosynthetic potential of Myxococcota including descriptions for ten novel species: Archangium lansinium sp. nov., Myxococcus landrumus sp. nov., Nannocystis bai.</title>
        <authorList>
            <person name="Ahearne A."/>
            <person name="Stevens C."/>
            <person name="Dowd S."/>
        </authorList>
    </citation>
    <scope>NUCLEOTIDE SEQUENCE [LARGE SCALE GENOMIC DNA]</scope>
    <source>
        <strain evidence="6 7">NCELM</strain>
    </source>
</reference>
<protein>
    <submittedName>
        <fullName evidence="6">Sigma factor</fullName>
    </submittedName>
</protein>
<keyword evidence="1" id="KW-0805">Transcription regulation</keyword>
<evidence type="ECO:0000256" key="2">
    <source>
        <dbReference type="ARBA" id="ARBA00023082"/>
    </source>
</evidence>
<evidence type="ECO:0000256" key="1">
    <source>
        <dbReference type="ARBA" id="ARBA00023015"/>
    </source>
</evidence>
<dbReference type="EMBL" id="JAQNDN010000003">
    <property type="protein sequence ID" value="MDC0668006.1"/>
    <property type="molecule type" value="Genomic_DNA"/>
</dbReference>
<keyword evidence="3" id="KW-0804">Transcription</keyword>
<proteinExistence type="predicted"/>
<evidence type="ECO:0000256" key="4">
    <source>
        <dbReference type="SAM" id="MobiDB-lite"/>
    </source>
</evidence>
<name>A0ABT5B1P5_9BACT</name>
<dbReference type="InterPro" id="IPR007627">
    <property type="entry name" value="RNA_pol_sigma70_r2"/>
</dbReference>
<keyword evidence="7" id="KW-1185">Reference proteome</keyword>
<feature type="domain" description="RNA polymerase sigma-70 region 2" evidence="5">
    <location>
        <begin position="2"/>
        <end position="67"/>
    </location>
</feature>
<sequence>MRRVVAQVRAVARALLGHQADADDAAQKALLEILAGARSYRGDGSVEAWARRIAVRTVLRHVRRERRQPSAVTQVHDEPDCLHAPPVASPLEDLPRSVPPTSRCRCA</sequence>
<dbReference type="InterPro" id="IPR039425">
    <property type="entry name" value="RNA_pol_sigma-70-like"/>
</dbReference>
<dbReference type="Pfam" id="PF04542">
    <property type="entry name" value="Sigma70_r2"/>
    <property type="match status" value="1"/>
</dbReference>
<feature type="region of interest" description="Disordered" evidence="4">
    <location>
        <begin position="65"/>
        <end position="107"/>
    </location>
</feature>
<evidence type="ECO:0000259" key="5">
    <source>
        <dbReference type="Pfam" id="PF04542"/>
    </source>
</evidence>
<accession>A0ABT5B1P5</accession>
<evidence type="ECO:0000256" key="3">
    <source>
        <dbReference type="ARBA" id="ARBA00023163"/>
    </source>
</evidence>
<dbReference type="RefSeq" id="WP_271996680.1">
    <property type="nucleotide sequence ID" value="NZ_JAQNDN010000003.1"/>
</dbReference>
<comment type="caution">
    <text evidence="6">The sequence shown here is derived from an EMBL/GenBank/DDBJ whole genome shotgun (WGS) entry which is preliminary data.</text>
</comment>
<dbReference type="InterPro" id="IPR013325">
    <property type="entry name" value="RNA_pol_sigma_r2"/>
</dbReference>
<dbReference type="Gene3D" id="1.10.1740.10">
    <property type="match status" value="1"/>
</dbReference>
<evidence type="ECO:0000313" key="7">
    <source>
        <dbReference type="Proteomes" id="UP001217838"/>
    </source>
</evidence>
<dbReference type="PANTHER" id="PTHR43133">
    <property type="entry name" value="RNA POLYMERASE ECF-TYPE SIGMA FACTO"/>
    <property type="match status" value="1"/>
</dbReference>
<dbReference type="Proteomes" id="UP001217838">
    <property type="component" value="Unassembled WGS sequence"/>
</dbReference>
<evidence type="ECO:0000313" key="6">
    <source>
        <dbReference type="EMBL" id="MDC0668006.1"/>
    </source>
</evidence>
<organism evidence="6 7">
    <name type="scientific">Nannocystis radixulma</name>
    <dbReference type="NCBI Taxonomy" id="2995305"/>
    <lineage>
        <taxon>Bacteria</taxon>
        <taxon>Pseudomonadati</taxon>
        <taxon>Myxococcota</taxon>
        <taxon>Polyangia</taxon>
        <taxon>Nannocystales</taxon>
        <taxon>Nannocystaceae</taxon>
        <taxon>Nannocystis</taxon>
    </lineage>
</organism>